<evidence type="ECO:0000256" key="7">
    <source>
        <dbReference type="ARBA" id="ARBA00022737"/>
    </source>
</evidence>
<dbReference type="InterPro" id="IPR000571">
    <property type="entry name" value="Znf_CCCH"/>
</dbReference>
<evidence type="ECO:0000256" key="19">
    <source>
        <dbReference type="RuleBase" id="RU291113"/>
    </source>
</evidence>
<feature type="compositionally biased region" description="Acidic residues" evidence="20">
    <location>
        <begin position="195"/>
        <end position="206"/>
    </location>
</feature>
<dbReference type="Pfam" id="PF25585">
    <property type="entry name" value="zf-CCCH_DUS3L"/>
    <property type="match status" value="1"/>
</dbReference>
<feature type="domain" description="C3H1-type" evidence="21">
    <location>
        <begin position="228"/>
        <end position="256"/>
    </location>
</feature>
<keyword evidence="11 19" id="KW-0560">Oxidoreductase</keyword>
<dbReference type="Gene3D" id="3.20.20.70">
    <property type="entry name" value="Aldolase class I"/>
    <property type="match status" value="1"/>
</dbReference>
<keyword evidence="9 18" id="KW-0862">Zinc</keyword>
<evidence type="ECO:0000256" key="16">
    <source>
        <dbReference type="ARBA" id="ARBA00049447"/>
    </source>
</evidence>
<evidence type="ECO:0000256" key="3">
    <source>
        <dbReference type="ARBA" id="ARBA00022643"/>
    </source>
</evidence>
<name>A0AAV4AQJ1_9GAST</name>
<protein>
    <recommendedName>
        <fullName evidence="19">tRNA-dihydrouridine(47) synthase [NAD(P)(+)]</fullName>
        <ecNumber evidence="19">1.3.1.-</ecNumber>
    </recommendedName>
    <alternativeName>
        <fullName evidence="19">tRNA-dihydrouridine synthase 3</fullName>
    </alternativeName>
</protein>
<feature type="zinc finger region" description="C3H1-type" evidence="18">
    <location>
        <begin position="228"/>
        <end position="256"/>
    </location>
</feature>
<reference evidence="22 23" key="1">
    <citation type="journal article" date="2021" name="Elife">
        <title>Chloroplast acquisition without the gene transfer in kleptoplastic sea slugs, Plakobranchus ocellatus.</title>
        <authorList>
            <person name="Maeda T."/>
            <person name="Takahashi S."/>
            <person name="Yoshida T."/>
            <person name="Shimamura S."/>
            <person name="Takaki Y."/>
            <person name="Nagai Y."/>
            <person name="Toyoda A."/>
            <person name="Suzuki Y."/>
            <person name="Arimoto A."/>
            <person name="Ishii H."/>
            <person name="Satoh N."/>
            <person name="Nishiyama T."/>
            <person name="Hasebe M."/>
            <person name="Maruyama T."/>
            <person name="Minagawa J."/>
            <person name="Obokata J."/>
            <person name="Shigenobu S."/>
        </authorList>
    </citation>
    <scope>NUCLEOTIDE SEQUENCE [LARGE SCALE GENOMIC DNA]</scope>
</reference>
<dbReference type="SUPFAM" id="SSF51395">
    <property type="entry name" value="FMN-linked oxidoreductases"/>
    <property type="match status" value="1"/>
</dbReference>
<keyword evidence="2 19" id="KW-0285">Flavoprotein</keyword>
<dbReference type="FunFam" id="3.20.20.70:FF:000067">
    <property type="entry name" value="tRNA-dihydrouridine(47) synthase [NAD(P)(+)]"/>
    <property type="match status" value="1"/>
</dbReference>
<comment type="catalytic activity">
    <reaction evidence="15">
        <text>a 5,6-dihydrouridine in mRNA + NAD(+) = a uridine in mRNA + NADH + H(+)</text>
        <dbReference type="Rhea" id="RHEA:69851"/>
        <dbReference type="Rhea" id="RHEA-COMP:14658"/>
        <dbReference type="Rhea" id="RHEA-COMP:17789"/>
        <dbReference type="ChEBI" id="CHEBI:15378"/>
        <dbReference type="ChEBI" id="CHEBI:57540"/>
        <dbReference type="ChEBI" id="CHEBI:57945"/>
        <dbReference type="ChEBI" id="CHEBI:65315"/>
        <dbReference type="ChEBI" id="CHEBI:74443"/>
    </reaction>
    <physiologicalReaction direction="right-to-left" evidence="15">
        <dbReference type="Rhea" id="RHEA:69853"/>
    </physiologicalReaction>
</comment>
<gene>
    <name evidence="22" type="ORF">PoB_003657400</name>
</gene>
<evidence type="ECO:0000256" key="17">
    <source>
        <dbReference type="ARBA" id="ARBA00049513"/>
    </source>
</evidence>
<keyword evidence="8 18" id="KW-0863">Zinc-finger</keyword>
<evidence type="ECO:0000256" key="9">
    <source>
        <dbReference type="ARBA" id="ARBA00022833"/>
    </source>
</evidence>
<evidence type="ECO:0000256" key="8">
    <source>
        <dbReference type="ARBA" id="ARBA00022771"/>
    </source>
</evidence>
<evidence type="ECO:0000256" key="10">
    <source>
        <dbReference type="ARBA" id="ARBA00022857"/>
    </source>
</evidence>
<evidence type="ECO:0000259" key="21">
    <source>
        <dbReference type="PROSITE" id="PS50103"/>
    </source>
</evidence>
<comment type="caution">
    <text evidence="22">The sequence shown here is derived from an EMBL/GenBank/DDBJ whole genome shotgun (WGS) entry which is preliminary data.</text>
</comment>
<feature type="region of interest" description="Disordered" evidence="20">
    <location>
        <begin position="1"/>
        <end position="25"/>
    </location>
</feature>
<dbReference type="Gene3D" id="4.10.1000.10">
    <property type="entry name" value="Zinc finger, CCCH-type"/>
    <property type="match status" value="1"/>
</dbReference>
<keyword evidence="3 19" id="KW-0288">FMN</keyword>
<dbReference type="AlphaFoldDB" id="A0AAV4AQJ1"/>
<keyword evidence="10" id="KW-0521">NADP</keyword>
<feature type="region of interest" description="Disordered" evidence="20">
    <location>
        <begin position="192"/>
        <end position="229"/>
    </location>
</feature>
<dbReference type="InterPro" id="IPR036855">
    <property type="entry name" value="Znf_CCCH_sf"/>
</dbReference>
<comment type="cofactor">
    <cofactor evidence="1 19">
        <name>FMN</name>
        <dbReference type="ChEBI" id="CHEBI:58210"/>
    </cofactor>
</comment>
<keyword evidence="5 19" id="KW-0819">tRNA processing</keyword>
<comment type="similarity">
    <text evidence="19">Belongs to the dus family. Dus3 subfamily.</text>
</comment>
<keyword evidence="6 18" id="KW-0479">Metal-binding</keyword>
<dbReference type="PROSITE" id="PS01136">
    <property type="entry name" value="UPF0034"/>
    <property type="match status" value="1"/>
</dbReference>
<evidence type="ECO:0000256" key="13">
    <source>
        <dbReference type="ARBA" id="ARBA00045365"/>
    </source>
</evidence>
<dbReference type="GO" id="GO:0102265">
    <property type="term" value="F:tRNA-dihydrouridine47 synthase activity"/>
    <property type="evidence" value="ECO:0007669"/>
    <property type="project" value="UniProtKB-EC"/>
</dbReference>
<sequence>MGTNSDGYRRRQEAKHKSAKAYESSRIVAAEQRRSQKNGHGILVYTTALKLVQWCTLAEQYQRGREGLAEYGGIESKKSFETYIMEKNNEASDLRTESTETSSNKTASDPRFEEESLTPKTSELQGKVDSGKQPEKSCSTDTARKIGYASIKKEFLIPDYKPSLSSDYISSEMKAKMVSDENTDSVTQAAKELENNSDSDENEESEPPSKKAKLKGRNKQRPRNERILAKDKMCPAIKENRECKFGDNCKFNHDKADFMSKKLPDIKGTCYLFDTFGFCQFGITCRFSSNHLSENFHNIVKNDLFEEMKSKKKFLNELDGDVRQKLWKKKYNFKRADAIVKDIQKTFRGWDDQKAGEKSFEKKEGCSKSTGNLDATDYTPTTPEGINSTPDSPLLSKNEKAVSQTPSKIELQNENVEEVAKRFLSGVTDEDIIRVRPEETKKLDLKNKLYLAPLTTVGNLPFRRVCKGLGAEVTCGEMALVTQLLKAKQSEWSLIKRHPCEDIFGVQVCGSYPDTMTRCAQLLTETCAVDFIDINCGCPIDLIYKKGGGSALMGKATKLEQICRSMIGVMGNTPLTVKLRKGVFDDRSVAHQIIPRLRDAGVSLVTVHGRSREQRYTRQADWDYIGQCAAAGAPMPVFGNGDILSYEEANLHMQTHGVSGVMLARGALIKPWLFTEIKEQRHWDISSSERFDILRDYTNFGLEHWGSDHQGVENTRRFLLEWLSFLHRYIPVGVLEQVPQRINERPPYYIGRNDLETLMASANCADWIKISEMLLGPVPPNFKFLPKHKANAYQ</sequence>
<evidence type="ECO:0000313" key="22">
    <source>
        <dbReference type="EMBL" id="GFO10069.1"/>
    </source>
</evidence>
<dbReference type="GO" id="GO:0006397">
    <property type="term" value="P:mRNA processing"/>
    <property type="evidence" value="ECO:0007669"/>
    <property type="project" value="UniProtKB-KW"/>
</dbReference>
<evidence type="ECO:0000256" key="6">
    <source>
        <dbReference type="ARBA" id="ARBA00022723"/>
    </source>
</evidence>
<evidence type="ECO:0000256" key="4">
    <source>
        <dbReference type="ARBA" id="ARBA00022664"/>
    </source>
</evidence>
<keyword evidence="12" id="KW-0520">NAD</keyword>
<dbReference type="PANTHER" id="PTHR45846:SF1">
    <property type="entry name" value="TRNA-DIHYDROURIDINE(47) SYNTHASE [NAD(P)(+)]-LIKE"/>
    <property type="match status" value="1"/>
</dbReference>
<accession>A0AAV4AQJ1</accession>
<comment type="catalytic activity">
    <reaction evidence="14">
        <text>5,6-dihydrouridine(47) in tRNA + NAD(+) = uridine(47) in tRNA + NADH + H(+)</text>
        <dbReference type="Rhea" id="RHEA:53364"/>
        <dbReference type="Rhea" id="RHEA-COMP:13539"/>
        <dbReference type="Rhea" id="RHEA-COMP:13540"/>
        <dbReference type="ChEBI" id="CHEBI:15378"/>
        <dbReference type="ChEBI" id="CHEBI:57540"/>
        <dbReference type="ChEBI" id="CHEBI:57945"/>
        <dbReference type="ChEBI" id="CHEBI:65315"/>
        <dbReference type="ChEBI" id="CHEBI:74443"/>
        <dbReference type="EC" id="1.3.1.89"/>
    </reaction>
    <physiologicalReaction direction="right-to-left" evidence="14">
        <dbReference type="Rhea" id="RHEA:53366"/>
    </physiologicalReaction>
</comment>
<evidence type="ECO:0000256" key="11">
    <source>
        <dbReference type="ARBA" id="ARBA00023002"/>
    </source>
</evidence>
<keyword evidence="23" id="KW-1185">Reference proteome</keyword>
<proteinExistence type="inferred from homology"/>
<organism evidence="22 23">
    <name type="scientific">Plakobranchus ocellatus</name>
    <dbReference type="NCBI Taxonomy" id="259542"/>
    <lineage>
        <taxon>Eukaryota</taxon>
        <taxon>Metazoa</taxon>
        <taxon>Spiralia</taxon>
        <taxon>Lophotrochozoa</taxon>
        <taxon>Mollusca</taxon>
        <taxon>Gastropoda</taxon>
        <taxon>Heterobranchia</taxon>
        <taxon>Euthyneura</taxon>
        <taxon>Panpulmonata</taxon>
        <taxon>Sacoglossa</taxon>
        <taxon>Placobranchoidea</taxon>
        <taxon>Plakobranchidae</taxon>
        <taxon>Plakobranchus</taxon>
    </lineage>
</organism>
<dbReference type="EC" id="1.3.1.-" evidence="19"/>
<evidence type="ECO:0000256" key="18">
    <source>
        <dbReference type="PROSITE-ProRule" id="PRU00723"/>
    </source>
</evidence>
<comment type="catalytic activity">
    <reaction evidence="16">
        <text>a 5,6-dihydrouridine in mRNA + NADP(+) = a uridine in mRNA + NADPH + H(+)</text>
        <dbReference type="Rhea" id="RHEA:69855"/>
        <dbReference type="Rhea" id="RHEA-COMP:14658"/>
        <dbReference type="Rhea" id="RHEA-COMP:17789"/>
        <dbReference type="ChEBI" id="CHEBI:15378"/>
        <dbReference type="ChEBI" id="CHEBI:57783"/>
        <dbReference type="ChEBI" id="CHEBI:58349"/>
        <dbReference type="ChEBI" id="CHEBI:65315"/>
        <dbReference type="ChEBI" id="CHEBI:74443"/>
    </reaction>
    <physiologicalReaction direction="right-to-left" evidence="16">
        <dbReference type="Rhea" id="RHEA:69857"/>
    </physiologicalReaction>
</comment>
<dbReference type="GO" id="GO:0003723">
    <property type="term" value="F:RNA binding"/>
    <property type="evidence" value="ECO:0007669"/>
    <property type="project" value="TreeGrafter"/>
</dbReference>
<dbReference type="SUPFAM" id="SSF90229">
    <property type="entry name" value="CCCH zinc finger"/>
    <property type="match status" value="1"/>
</dbReference>
<dbReference type="PROSITE" id="PS50103">
    <property type="entry name" value="ZF_C3H1"/>
    <property type="match status" value="1"/>
</dbReference>
<feature type="region of interest" description="Disordered" evidence="20">
    <location>
        <begin position="89"/>
        <end position="142"/>
    </location>
</feature>
<dbReference type="Proteomes" id="UP000735302">
    <property type="component" value="Unassembled WGS sequence"/>
</dbReference>
<comment type="catalytic activity">
    <reaction evidence="17">
        <text>5,6-dihydrouridine(47) in tRNA + NADP(+) = uridine(47) in tRNA + NADPH + H(+)</text>
        <dbReference type="Rhea" id="RHEA:53360"/>
        <dbReference type="Rhea" id="RHEA-COMP:13539"/>
        <dbReference type="Rhea" id="RHEA-COMP:13540"/>
        <dbReference type="ChEBI" id="CHEBI:15378"/>
        <dbReference type="ChEBI" id="CHEBI:57783"/>
        <dbReference type="ChEBI" id="CHEBI:58349"/>
        <dbReference type="ChEBI" id="CHEBI:65315"/>
        <dbReference type="ChEBI" id="CHEBI:74443"/>
        <dbReference type="EC" id="1.3.1.89"/>
    </reaction>
    <physiologicalReaction direction="right-to-left" evidence="17">
        <dbReference type="Rhea" id="RHEA:53362"/>
    </physiologicalReaction>
</comment>
<evidence type="ECO:0000313" key="23">
    <source>
        <dbReference type="Proteomes" id="UP000735302"/>
    </source>
</evidence>
<dbReference type="GO" id="GO:0008270">
    <property type="term" value="F:zinc ion binding"/>
    <property type="evidence" value="ECO:0007669"/>
    <property type="project" value="UniProtKB-KW"/>
</dbReference>
<evidence type="ECO:0000256" key="20">
    <source>
        <dbReference type="SAM" id="MobiDB-lite"/>
    </source>
</evidence>
<dbReference type="GO" id="GO:0050660">
    <property type="term" value="F:flavin adenine dinucleotide binding"/>
    <property type="evidence" value="ECO:0007669"/>
    <property type="project" value="UniProtKB-UniRule"/>
</dbReference>
<dbReference type="PANTHER" id="PTHR45846">
    <property type="entry name" value="TRNA-DIHYDROURIDINE(47) SYNTHASE [NAD(P)(+)]-LIKE"/>
    <property type="match status" value="1"/>
</dbReference>
<dbReference type="CDD" id="cd02801">
    <property type="entry name" value="DUS_like_FMN"/>
    <property type="match status" value="1"/>
</dbReference>
<evidence type="ECO:0000256" key="5">
    <source>
        <dbReference type="ARBA" id="ARBA00022694"/>
    </source>
</evidence>
<feature type="region of interest" description="Disordered" evidence="20">
    <location>
        <begin position="361"/>
        <end position="397"/>
    </location>
</feature>
<dbReference type="InterPro" id="IPR018517">
    <property type="entry name" value="tRNA_hU_synthase_CS"/>
</dbReference>
<feature type="compositionally biased region" description="Basic and acidic residues" evidence="20">
    <location>
        <begin position="89"/>
        <end position="98"/>
    </location>
</feature>
<keyword evidence="7" id="KW-0677">Repeat</keyword>
<evidence type="ECO:0000256" key="15">
    <source>
        <dbReference type="ARBA" id="ARBA00048342"/>
    </source>
</evidence>
<dbReference type="Pfam" id="PF01207">
    <property type="entry name" value="Dus"/>
    <property type="match status" value="1"/>
</dbReference>
<evidence type="ECO:0000256" key="14">
    <source>
        <dbReference type="ARBA" id="ARBA00048266"/>
    </source>
</evidence>
<evidence type="ECO:0000256" key="1">
    <source>
        <dbReference type="ARBA" id="ARBA00001917"/>
    </source>
</evidence>
<dbReference type="InterPro" id="IPR013785">
    <property type="entry name" value="Aldolase_TIM"/>
</dbReference>
<feature type="compositionally biased region" description="Basic residues" evidence="20">
    <location>
        <begin position="210"/>
        <end position="221"/>
    </location>
</feature>
<evidence type="ECO:0000256" key="2">
    <source>
        <dbReference type="ARBA" id="ARBA00022630"/>
    </source>
</evidence>
<evidence type="ECO:0000256" key="12">
    <source>
        <dbReference type="ARBA" id="ARBA00023027"/>
    </source>
</evidence>
<keyword evidence="4" id="KW-0507">mRNA processing</keyword>
<feature type="compositionally biased region" description="Polar residues" evidence="20">
    <location>
        <begin position="367"/>
        <end position="391"/>
    </location>
</feature>
<dbReference type="EMBL" id="BLXT01004146">
    <property type="protein sequence ID" value="GFO10069.1"/>
    <property type="molecule type" value="Genomic_DNA"/>
</dbReference>
<dbReference type="InterPro" id="IPR035587">
    <property type="entry name" value="DUS-like_FMN-bd"/>
</dbReference>
<comment type="function">
    <text evidence="13">Catalyzes the synthesis of dihydrouridine, a modified base, in various RNAs, such as tRNAs, mRNAs and some long non-coding RNAs (lncRNAs). Mainly modifies the uridine in position 47 (U47) in the D-loop of most cytoplasmic tRNAs. Also able to mediate the formation of dihydrouridine in some mRNAs, thereby regulating their translation.</text>
</comment>